<evidence type="ECO:0000313" key="3">
    <source>
        <dbReference type="Proteomes" id="UP000199202"/>
    </source>
</evidence>
<proteinExistence type="predicted"/>
<dbReference type="EMBL" id="FNDJ01000024">
    <property type="protein sequence ID" value="SDL27254.1"/>
    <property type="molecule type" value="Genomic_DNA"/>
</dbReference>
<dbReference type="STRING" id="633440.SAMN05421869_12413"/>
<name>A0A1G9IQV9_9ACTN</name>
<accession>A0A1G9IQV9</accession>
<sequence>MSLTTHLRTAAVLTLAAVGCTVPASAAGASAAERPPALPSWGVGPATFAYLCANAKDRDLIPSGPCDSWRLVTADGSIFSVPEALAWEKYKDPDLVGEPGALAISPDGTRVAYHQADDDHVVVRDLSSGETWTIPYKVPRGSVGSPFTMRFVRDGSGLAITSTDSSDVPTVTFAQVEAETARRMPKGWTLLDADPASGRLTLLKSPELEDRGTFRTTDGDRVTTVKIPAKAGKHLIWGAFAARDGRAANLVPKDPPACGPDMTPVWLAVFSTRTGKMTTVKPKLPADVYRADVIDWLGREEVVAAAGRERPGKAPDAVVGSYVYAVNVSTGASRLLTKLSTTEQVYEDRLVVGGYAAAQGPVAGGKAAKPGDRGCG</sequence>
<gene>
    <name evidence="2" type="ORF">SAMN05421869_12413</name>
</gene>
<evidence type="ECO:0000256" key="1">
    <source>
        <dbReference type="SAM" id="SignalP"/>
    </source>
</evidence>
<evidence type="ECO:0008006" key="4">
    <source>
        <dbReference type="Google" id="ProtNLM"/>
    </source>
</evidence>
<dbReference type="Gene3D" id="2.120.10.30">
    <property type="entry name" value="TolB, C-terminal domain"/>
    <property type="match status" value="1"/>
</dbReference>
<protein>
    <recommendedName>
        <fullName evidence="4">PQQ-like domain-containing protein</fullName>
    </recommendedName>
</protein>
<dbReference type="SUPFAM" id="SSF82171">
    <property type="entry name" value="DPP6 N-terminal domain-like"/>
    <property type="match status" value="1"/>
</dbReference>
<keyword evidence="3" id="KW-1185">Reference proteome</keyword>
<reference evidence="2 3" key="1">
    <citation type="submission" date="2016-10" db="EMBL/GenBank/DDBJ databases">
        <authorList>
            <person name="de Groot N.N."/>
        </authorList>
    </citation>
    <scope>NUCLEOTIDE SEQUENCE [LARGE SCALE GENOMIC DNA]</scope>
    <source>
        <strain evidence="2 3">CGMCC 4.6533</strain>
    </source>
</reference>
<feature type="chain" id="PRO_5011501246" description="PQQ-like domain-containing protein" evidence="1">
    <location>
        <begin position="27"/>
        <end position="376"/>
    </location>
</feature>
<dbReference type="RefSeq" id="WP_090943976.1">
    <property type="nucleotide sequence ID" value="NZ_FNDJ01000024.1"/>
</dbReference>
<keyword evidence="1" id="KW-0732">Signal</keyword>
<dbReference type="Proteomes" id="UP000199202">
    <property type="component" value="Unassembled WGS sequence"/>
</dbReference>
<dbReference type="AlphaFoldDB" id="A0A1G9IQV9"/>
<organism evidence="2 3">
    <name type="scientific">Nonomuraea jiangxiensis</name>
    <dbReference type="NCBI Taxonomy" id="633440"/>
    <lineage>
        <taxon>Bacteria</taxon>
        <taxon>Bacillati</taxon>
        <taxon>Actinomycetota</taxon>
        <taxon>Actinomycetes</taxon>
        <taxon>Streptosporangiales</taxon>
        <taxon>Streptosporangiaceae</taxon>
        <taxon>Nonomuraea</taxon>
    </lineage>
</organism>
<evidence type="ECO:0000313" key="2">
    <source>
        <dbReference type="EMBL" id="SDL27254.1"/>
    </source>
</evidence>
<dbReference type="InterPro" id="IPR011042">
    <property type="entry name" value="6-blade_b-propeller_TolB-like"/>
</dbReference>
<dbReference type="OrthoDB" id="3543621at2"/>
<feature type="signal peptide" evidence="1">
    <location>
        <begin position="1"/>
        <end position="26"/>
    </location>
</feature>